<feature type="compositionally biased region" description="Low complexity" evidence="1">
    <location>
        <begin position="51"/>
        <end position="71"/>
    </location>
</feature>
<feature type="compositionally biased region" description="Gly residues" evidence="1">
    <location>
        <begin position="121"/>
        <end position="139"/>
    </location>
</feature>
<dbReference type="Proteomes" id="UP001567537">
    <property type="component" value="Unassembled WGS sequence"/>
</dbReference>
<keyword evidence="4" id="KW-1185">Reference proteome</keyword>
<keyword evidence="2" id="KW-1133">Transmembrane helix</keyword>
<sequence>MGSLRNPVGPLPSTIYWRRRAVLLSVLALLALLIIWVVVSGGGGGDDRDNGASGKNPAPSITPGPSSSGPAFSQAPGGRDESGSGGSDGPGGSGGSGSGSGSGGSSSGSGDDGANGDPADSGGGAGGSAGGGSEGGTSAGVGADDALPSGSGSSLPNCAANAVEFSLRSSRNAYEPGQKPTFLLTVRNTSGNDCKVDLGPEKAVLTITPASGDDAYWASDDCPKEERSLVFRVPAEDSITYTVEWDRKASAPECARPKAGTAGAGTYLVEAKAPGFEKVRTSFVLEAD</sequence>
<protein>
    <recommendedName>
        <fullName evidence="5">DUF4232 domain-containing protein</fullName>
    </recommendedName>
</protein>
<feature type="compositionally biased region" description="Gly residues" evidence="1">
    <location>
        <begin position="83"/>
        <end position="113"/>
    </location>
</feature>
<reference evidence="3 4" key="1">
    <citation type="journal article" date="2021" name="Res Sq">
        <title>Streptomyces Pimoensis sp. nov., Isolated From the Taklimakan Desert in Xinjiang, China.</title>
        <authorList>
            <person name="Zhang P."/>
            <person name="Luo X."/>
            <person name="Luo X."/>
            <person name="Liu Z."/>
            <person name="Xia Z."/>
            <person name="Wan C."/>
            <person name="zhang L."/>
        </authorList>
    </citation>
    <scope>NUCLEOTIDE SEQUENCE [LARGE SCALE GENOMIC DNA]</scope>
    <source>
        <strain evidence="3 4">TRM75549</strain>
    </source>
</reference>
<evidence type="ECO:0000256" key="1">
    <source>
        <dbReference type="SAM" id="MobiDB-lite"/>
    </source>
</evidence>
<evidence type="ECO:0000256" key="2">
    <source>
        <dbReference type="SAM" id="Phobius"/>
    </source>
</evidence>
<feature type="region of interest" description="Disordered" evidence="1">
    <location>
        <begin position="47"/>
        <end position="152"/>
    </location>
</feature>
<evidence type="ECO:0000313" key="3">
    <source>
        <dbReference type="EMBL" id="MEZ3179401.1"/>
    </source>
</evidence>
<evidence type="ECO:0000313" key="4">
    <source>
        <dbReference type="Proteomes" id="UP001567537"/>
    </source>
</evidence>
<gene>
    <name evidence="3" type="ORF">KYY02_12075</name>
</gene>
<proteinExistence type="predicted"/>
<organism evidence="3 4">
    <name type="scientific">Streptomyces pimonensis</name>
    <dbReference type="NCBI Taxonomy" id="2860288"/>
    <lineage>
        <taxon>Bacteria</taxon>
        <taxon>Bacillati</taxon>
        <taxon>Actinomycetota</taxon>
        <taxon>Actinomycetes</taxon>
        <taxon>Kitasatosporales</taxon>
        <taxon>Streptomycetaceae</taxon>
        <taxon>Streptomyces</taxon>
    </lineage>
</organism>
<dbReference type="RefSeq" id="WP_371237939.1">
    <property type="nucleotide sequence ID" value="NZ_JAHWZY010000009.1"/>
</dbReference>
<feature type="transmembrane region" description="Helical" evidence="2">
    <location>
        <begin position="21"/>
        <end position="39"/>
    </location>
</feature>
<evidence type="ECO:0008006" key="5">
    <source>
        <dbReference type="Google" id="ProtNLM"/>
    </source>
</evidence>
<name>A0ABV4IXM4_9ACTN</name>
<keyword evidence="2" id="KW-0472">Membrane</keyword>
<keyword evidence="2" id="KW-0812">Transmembrane</keyword>
<accession>A0ABV4IXM4</accession>
<dbReference type="EMBL" id="JAHWZY010000009">
    <property type="protein sequence ID" value="MEZ3179401.1"/>
    <property type="molecule type" value="Genomic_DNA"/>
</dbReference>
<comment type="caution">
    <text evidence="3">The sequence shown here is derived from an EMBL/GenBank/DDBJ whole genome shotgun (WGS) entry which is preliminary data.</text>
</comment>